<proteinExistence type="predicted"/>
<evidence type="ECO:0008006" key="3">
    <source>
        <dbReference type="Google" id="ProtNLM"/>
    </source>
</evidence>
<evidence type="ECO:0000313" key="2">
    <source>
        <dbReference type="Proteomes" id="UP001412067"/>
    </source>
</evidence>
<protein>
    <recommendedName>
        <fullName evidence="3">Nuclease HARBI1</fullName>
    </recommendedName>
</protein>
<reference evidence="1 2" key="1">
    <citation type="journal article" date="2022" name="Nat. Plants">
        <title>Genomes of leafy and leafless Platanthera orchids illuminate the evolution of mycoheterotrophy.</title>
        <authorList>
            <person name="Li M.H."/>
            <person name="Liu K.W."/>
            <person name="Li Z."/>
            <person name="Lu H.C."/>
            <person name="Ye Q.L."/>
            <person name="Zhang D."/>
            <person name="Wang J.Y."/>
            <person name="Li Y.F."/>
            <person name="Zhong Z.M."/>
            <person name="Liu X."/>
            <person name="Yu X."/>
            <person name="Liu D.K."/>
            <person name="Tu X.D."/>
            <person name="Liu B."/>
            <person name="Hao Y."/>
            <person name="Liao X.Y."/>
            <person name="Jiang Y.T."/>
            <person name="Sun W.H."/>
            <person name="Chen J."/>
            <person name="Chen Y.Q."/>
            <person name="Ai Y."/>
            <person name="Zhai J.W."/>
            <person name="Wu S.S."/>
            <person name="Zhou Z."/>
            <person name="Hsiao Y.Y."/>
            <person name="Wu W.L."/>
            <person name="Chen Y.Y."/>
            <person name="Lin Y.F."/>
            <person name="Hsu J.L."/>
            <person name="Li C.Y."/>
            <person name="Wang Z.W."/>
            <person name="Zhao X."/>
            <person name="Zhong W.Y."/>
            <person name="Ma X.K."/>
            <person name="Ma L."/>
            <person name="Huang J."/>
            <person name="Chen G.Z."/>
            <person name="Huang M.Z."/>
            <person name="Huang L."/>
            <person name="Peng D.H."/>
            <person name="Luo Y.B."/>
            <person name="Zou S.Q."/>
            <person name="Chen S.P."/>
            <person name="Lan S."/>
            <person name="Tsai W.C."/>
            <person name="Van de Peer Y."/>
            <person name="Liu Z.J."/>
        </authorList>
    </citation>
    <scope>NUCLEOTIDE SEQUENCE [LARGE SCALE GENOMIC DNA]</scope>
    <source>
        <strain evidence="1">Lor288</strain>
    </source>
</reference>
<name>A0ABR2LRJ4_9ASPA</name>
<keyword evidence="2" id="KW-1185">Reference proteome</keyword>
<sequence>MPQYSFDRQRDIVVATMTVHNFICRHSSNANPDLIACDVDDNLVYPEANEIRTDRRGTIDMRQSRSVGAETTEMYALRDAIADLIHSANR</sequence>
<organism evidence="1 2">
    <name type="scientific">Platanthera guangdongensis</name>
    <dbReference type="NCBI Taxonomy" id="2320717"/>
    <lineage>
        <taxon>Eukaryota</taxon>
        <taxon>Viridiplantae</taxon>
        <taxon>Streptophyta</taxon>
        <taxon>Embryophyta</taxon>
        <taxon>Tracheophyta</taxon>
        <taxon>Spermatophyta</taxon>
        <taxon>Magnoliopsida</taxon>
        <taxon>Liliopsida</taxon>
        <taxon>Asparagales</taxon>
        <taxon>Orchidaceae</taxon>
        <taxon>Orchidoideae</taxon>
        <taxon>Orchideae</taxon>
        <taxon>Orchidinae</taxon>
        <taxon>Platanthera</taxon>
    </lineage>
</organism>
<dbReference type="EMBL" id="JBBWWR010000016">
    <property type="protein sequence ID" value="KAK8947909.1"/>
    <property type="molecule type" value="Genomic_DNA"/>
</dbReference>
<gene>
    <name evidence="1" type="ORF">KSP40_PGU003984</name>
</gene>
<accession>A0ABR2LRJ4</accession>
<comment type="caution">
    <text evidence="1">The sequence shown here is derived from an EMBL/GenBank/DDBJ whole genome shotgun (WGS) entry which is preliminary data.</text>
</comment>
<evidence type="ECO:0000313" key="1">
    <source>
        <dbReference type="EMBL" id="KAK8947909.1"/>
    </source>
</evidence>
<dbReference type="Proteomes" id="UP001412067">
    <property type="component" value="Unassembled WGS sequence"/>
</dbReference>